<keyword evidence="3 7" id="KW-1133">Transmembrane helix</keyword>
<dbReference type="GO" id="GO:0007166">
    <property type="term" value="P:cell surface receptor signaling pathway"/>
    <property type="evidence" value="ECO:0007669"/>
    <property type="project" value="InterPro"/>
</dbReference>
<comment type="subcellular location">
    <subcellularLocation>
        <location evidence="1">Membrane</location>
        <topology evidence="1">Multi-pass membrane protein</topology>
    </subcellularLocation>
</comment>
<feature type="region of interest" description="Disordered" evidence="6">
    <location>
        <begin position="2035"/>
        <end position="2073"/>
    </location>
</feature>
<dbReference type="SUPFAM" id="SSF81321">
    <property type="entry name" value="Family A G protein-coupled receptor-like"/>
    <property type="match status" value="1"/>
</dbReference>
<evidence type="ECO:0000313" key="11">
    <source>
        <dbReference type="Proteomes" id="UP000215902"/>
    </source>
</evidence>
<evidence type="ECO:0000256" key="5">
    <source>
        <dbReference type="ARBA" id="ARBA00023157"/>
    </source>
</evidence>
<dbReference type="InterPro" id="IPR046338">
    <property type="entry name" value="GAIN_dom_sf"/>
</dbReference>
<dbReference type="EMBL" id="NIVC01001485">
    <property type="protein sequence ID" value="PAA67388.1"/>
    <property type="molecule type" value="Genomic_DNA"/>
</dbReference>
<evidence type="ECO:0008006" key="12">
    <source>
        <dbReference type="Google" id="ProtNLM"/>
    </source>
</evidence>
<evidence type="ECO:0000256" key="6">
    <source>
        <dbReference type="SAM" id="MobiDB-lite"/>
    </source>
</evidence>
<evidence type="ECO:0000259" key="8">
    <source>
        <dbReference type="PROSITE" id="PS50221"/>
    </source>
</evidence>
<feature type="transmembrane region" description="Helical" evidence="7">
    <location>
        <begin position="1738"/>
        <end position="1759"/>
    </location>
</feature>
<comment type="caution">
    <text evidence="10">The sequence shown here is derived from an EMBL/GenBank/DDBJ whole genome shotgun (WGS) entry which is preliminary data.</text>
</comment>
<dbReference type="InterPro" id="IPR057244">
    <property type="entry name" value="GAIN_B"/>
</dbReference>
<dbReference type="PANTHER" id="PTHR12011:SF347">
    <property type="entry name" value="FI21270P1-RELATED"/>
    <property type="match status" value="1"/>
</dbReference>
<dbReference type="GO" id="GO:0005886">
    <property type="term" value="C:plasma membrane"/>
    <property type="evidence" value="ECO:0007669"/>
    <property type="project" value="UniProtKB-SubCell"/>
</dbReference>
<dbReference type="InterPro" id="IPR000832">
    <property type="entry name" value="GPCR_2_secretin-like"/>
</dbReference>
<dbReference type="Pfam" id="PF01825">
    <property type="entry name" value="GPS"/>
    <property type="match status" value="1"/>
</dbReference>
<dbReference type="InterPro" id="IPR000203">
    <property type="entry name" value="GPS"/>
</dbReference>
<dbReference type="PANTHER" id="PTHR12011">
    <property type="entry name" value="ADHESION G-PROTEIN COUPLED RECEPTOR"/>
    <property type="match status" value="1"/>
</dbReference>
<name>A0A267F0W9_9PLAT</name>
<organism evidence="10 11">
    <name type="scientific">Macrostomum lignano</name>
    <dbReference type="NCBI Taxonomy" id="282301"/>
    <lineage>
        <taxon>Eukaryota</taxon>
        <taxon>Metazoa</taxon>
        <taxon>Spiralia</taxon>
        <taxon>Lophotrochozoa</taxon>
        <taxon>Platyhelminthes</taxon>
        <taxon>Rhabditophora</taxon>
        <taxon>Macrostomorpha</taxon>
        <taxon>Macrostomida</taxon>
        <taxon>Macrostomidae</taxon>
        <taxon>Macrostomum</taxon>
    </lineage>
</organism>
<accession>A0A267F0W9</accession>
<proteinExistence type="predicted"/>
<dbReference type="GO" id="GO:0004930">
    <property type="term" value="F:G protein-coupled receptor activity"/>
    <property type="evidence" value="ECO:0007669"/>
    <property type="project" value="InterPro"/>
</dbReference>
<feature type="transmembrane region" description="Helical" evidence="7">
    <location>
        <begin position="1804"/>
        <end position="1827"/>
    </location>
</feature>
<feature type="transmembrane region" description="Helical" evidence="7">
    <location>
        <begin position="1771"/>
        <end position="1792"/>
    </location>
</feature>
<gene>
    <name evidence="10" type="ORF">BOX15_Mlig011752g1</name>
</gene>
<keyword evidence="5" id="KW-1015">Disulfide bond</keyword>
<feature type="transmembrane region" description="Helical" evidence="7">
    <location>
        <begin position="1874"/>
        <end position="1901"/>
    </location>
</feature>
<protein>
    <recommendedName>
        <fullName evidence="12">GPS domain-containing protein</fullName>
    </recommendedName>
</protein>
<evidence type="ECO:0000259" key="9">
    <source>
        <dbReference type="PROSITE" id="PS50261"/>
    </source>
</evidence>
<keyword evidence="11" id="KW-1185">Reference proteome</keyword>
<dbReference type="PROSITE" id="PS50221">
    <property type="entry name" value="GAIN_B"/>
    <property type="match status" value="1"/>
</dbReference>
<sequence length="2073" mass="227678">MFAGSADTCLLLGSLANDAPYGRLCFQQPEMCDYGLSASVWVNFTLENYAKEVLLATSTSHSQGFQFYTDVGKLCLTVIGAKGRWHSCVDEFQRKCGFWRLLGFTWERSTGIIRIYIDSSVTTFYYVSTYSEPNSLAQPATEVRMGCEISVTVTRPASSSHLHAQAIHPALWLWPIHEENLILLTGALVYKLIKYQPVVSTPQPTSPSAPSFAYSTILKRFTYATTGPNPYYEMADFYLRAGVGMGALAPETASSNVTVTNLQRGDAMEAVFLIQNNLASLQVGSLGNSCVISGSPCSNGISVSLWLQVTQSLPSGDTEFLRFNIISLRLSSASGSVSLLAKAGSRSVGCPITNQQWTNIGLIYDQRGLAPLLTLYVNGVQCGATASDAPPTIAATFNESITIGSAVGGGPTPAGVVLNHLVVWFRPLEDFESHRFLGYTRDQFRYVRNATLYWSTDPEITGDSLILKDTKNYSLKSLYYFNLHNVFDSAITLEIDRFNKSMIARLNSNWLGQFFLGSDIQLRPTENSISWSGKCITDPYQRDCQISGLTVHAWMNIKSVNPSKMQFILNSGDFGDSRSSAFDSRGISIFTTGNLLGASISIDRQDWTIVIDANRFGLNEWFNVGFTWNLQQGMRLFLNGTDYGIRNLQPDISYKAYDKHIRAVVGRFDNDQNSTWKDNPDWFMGNFSFTDIVFYDRWMTPEEFAMSVGSLNNRYYIDSDLISWGQAIIDTEFLLLKQAKLLSTPIGPVGNVSSYEAKFTKIGTNGQVGIKAFRADECPRQLSSCRKQVIVTLWMKLLSKDSGADLTIISMGNEADPFEGFGMNISADGNLAAWVKLAGWTAKMVTKSNVKMRLNRWSNVALLLSKDNFFPTIILNGTNVSISLEYRESGGTFRDSTAAGALTVGKLVDPSAALGDSFLLFIVAAWYKELLTSSQSNLVLGIQSSQYDLLRLADDYWTVAGLWSKLQPKSLHGVNTDFGPDKYGTENGALCTLGTGGSYVIMENSQDSCLYNTSNCKSYILTLVMKPTMPKTEDTAYLFSTGGQNPGSIGTAVALTRDAFVQVTVRSPNRTCTASAPFNYSTWVSLQIFWYASASILLKADDYIITYFENASTLCWNEDNDIGNYTAGLLGRPNDKSKNAAAACFSDIMLKYLPLGSAGELSTDLDANCYDRQTIHVPMYSAGNSNHANEANRSRRFVAAESVDLGTEVCLFSGSGCPKGFTISLWLQIQSISTEEYVDVLRAGYPSNQGLRVRAKKKSASSNIVKISVELSIAGKLSQVTLGNSSIEQKIHTRSWFNLAVSVTKAVVELYLNGVQVVASTQFSSENLAPSTVSNAVLGSPSAVMLMSDLVFWNEPPIDCLDPPKNKKLLTGNCATELDSLLTTCIVGSCQSVYIYGICQDDKFDNIASIANSSRRFSVQSEADSACEVIAGTVDAKGTSVEFAQSAFDILGRITANLKVKSDGTSNESLATSLRSFSRAFSAVMQKKFADQLRPQIDSGKLNPAAMLGPIESLALRLAGQLPTACSSVTFTQGLMHWSTQLISSSCIDRPVDALRYTEQTHSLWMQSTDTVLLPISLFTSLTQAGTEVKVACVVYNHVSDLLPNDATNETVLSSATNGSIVLVVNSRVVSIKTSIPVAMTRKMEQPVNLTLQLFVPNIKSQINKEEMQLETRCVFWDPSKASGSAFGRGMWSTEGCVKLYEDEKSVTCSCNHLTSFAVLMQPAPEYDNNIHEIILAYLKYILTGISLLCLIFFIIVVARDKKLHNELYILYLNLAGAIFIGQLSFLLTGIAKQSDEFCKAVSIVMHLFFVAGLAMLLAASIWLFHAVVKGVIIGRLKWLLPIAWILPVVIVAVVAGVSFQSFGYGPQCWLDGIYIWSFLGPLLLFGLLSILVTLIVLCNLSQQAIKRRDIQTELKHQSHECALLAPLLTAAWLFAVPQTLWYTLPVQYVFVILNACQGFFVLLCLGLLNWEFREAAIAMLCCGTVHRHTRADLNSSNVSVVGIQDIMRDNTTGYDQWTAGDGPSSAEVPVYHNFPRPGRDEVSTPTPKCENEGNYGSRRKLRDSTKSVAKKN</sequence>
<evidence type="ECO:0000256" key="1">
    <source>
        <dbReference type="ARBA" id="ARBA00004141"/>
    </source>
</evidence>
<keyword evidence="4 7" id="KW-0472">Membrane</keyword>
<dbReference type="InterPro" id="IPR017981">
    <property type="entry name" value="GPCR_2-like_7TM"/>
</dbReference>
<feature type="domain" description="G-protein coupled receptors family 2 profile 2" evidence="9">
    <location>
        <begin position="1736"/>
        <end position="1970"/>
    </location>
</feature>
<dbReference type="OrthoDB" id="10034530at2759"/>
<evidence type="ECO:0000256" key="7">
    <source>
        <dbReference type="SAM" id="Phobius"/>
    </source>
</evidence>
<dbReference type="SUPFAM" id="SSF49899">
    <property type="entry name" value="Concanavalin A-like lectins/glucanases"/>
    <property type="match status" value="4"/>
</dbReference>
<dbReference type="SMART" id="SM00303">
    <property type="entry name" value="GPS"/>
    <property type="match status" value="1"/>
</dbReference>
<feature type="transmembrane region" description="Helical" evidence="7">
    <location>
        <begin position="1839"/>
        <end position="1862"/>
    </location>
</feature>
<dbReference type="Pfam" id="PF13385">
    <property type="entry name" value="Laminin_G_3"/>
    <property type="match status" value="2"/>
</dbReference>
<dbReference type="Pfam" id="PF00002">
    <property type="entry name" value="7tm_2"/>
    <property type="match status" value="1"/>
</dbReference>
<feature type="transmembrane region" description="Helical" evidence="7">
    <location>
        <begin position="1922"/>
        <end position="1943"/>
    </location>
</feature>
<dbReference type="PROSITE" id="PS50261">
    <property type="entry name" value="G_PROTEIN_RECEP_F2_4"/>
    <property type="match status" value="1"/>
</dbReference>
<dbReference type="Gene3D" id="1.20.1070.10">
    <property type="entry name" value="Rhodopsin 7-helix transmembrane proteins"/>
    <property type="match status" value="1"/>
</dbReference>
<feature type="domain" description="GAIN-B" evidence="8">
    <location>
        <begin position="1538"/>
        <end position="1727"/>
    </location>
</feature>
<dbReference type="STRING" id="282301.A0A267F0W9"/>
<feature type="transmembrane region" description="Helical" evidence="7">
    <location>
        <begin position="1949"/>
        <end position="1971"/>
    </location>
</feature>
<dbReference type="InterPro" id="IPR013320">
    <property type="entry name" value="ConA-like_dom_sf"/>
</dbReference>
<evidence type="ECO:0000256" key="4">
    <source>
        <dbReference type="ARBA" id="ARBA00023136"/>
    </source>
</evidence>
<evidence type="ECO:0000256" key="2">
    <source>
        <dbReference type="ARBA" id="ARBA00022692"/>
    </source>
</evidence>
<keyword evidence="2 7" id="KW-0812">Transmembrane</keyword>
<dbReference type="Gene3D" id="2.60.220.50">
    <property type="match status" value="1"/>
</dbReference>
<dbReference type="Gene3D" id="2.60.120.200">
    <property type="match status" value="3"/>
</dbReference>
<dbReference type="Proteomes" id="UP000215902">
    <property type="component" value="Unassembled WGS sequence"/>
</dbReference>
<reference evidence="10 11" key="1">
    <citation type="submission" date="2017-06" db="EMBL/GenBank/DDBJ databases">
        <title>A platform for efficient transgenesis in Macrostomum lignano, a flatworm model organism for stem cell research.</title>
        <authorList>
            <person name="Berezikov E."/>
        </authorList>
    </citation>
    <scope>NUCLEOTIDE SEQUENCE [LARGE SCALE GENOMIC DNA]</scope>
    <source>
        <strain evidence="10">DV1</strain>
        <tissue evidence="10">Whole organism</tissue>
    </source>
</reference>
<evidence type="ECO:0000256" key="3">
    <source>
        <dbReference type="ARBA" id="ARBA00022989"/>
    </source>
</evidence>
<evidence type="ECO:0000313" key="10">
    <source>
        <dbReference type="EMBL" id="PAA67388.1"/>
    </source>
</evidence>